<organism evidence="7 8">
    <name type="scientific">Hyaloscypha variabilis (strain UAMH 11265 / GT02V1 / F)</name>
    <name type="common">Meliniomyces variabilis</name>
    <dbReference type="NCBI Taxonomy" id="1149755"/>
    <lineage>
        <taxon>Eukaryota</taxon>
        <taxon>Fungi</taxon>
        <taxon>Dikarya</taxon>
        <taxon>Ascomycota</taxon>
        <taxon>Pezizomycotina</taxon>
        <taxon>Leotiomycetes</taxon>
        <taxon>Helotiales</taxon>
        <taxon>Hyaloscyphaceae</taxon>
        <taxon>Hyaloscypha</taxon>
        <taxon>Hyaloscypha variabilis</taxon>
    </lineage>
</organism>
<keyword evidence="2" id="KW-0285">Flavoprotein</keyword>
<evidence type="ECO:0000256" key="2">
    <source>
        <dbReference type="ARBA" id="ARBA00022630"/>
    </source>
</evidence>
<proteinExistence type="predicted"/>
<dbReference type="Proteomes" id="UP000235786">
    <property type="component" value="Unassembled WGS sequence"/>
</dbReference>
<comment type="cofactor">
    <cofactor evidence="1">
        <name>FAD</name>
        <dbReference type="ChEBI" id="CHEBI:57692"/>
    </cofactor>
</comment>
<dbReference type="Pfam" id="PF01494">
    <property type="entry name" value="FAD_binding_3"/>
    <property type="match status" value="1"/>
</dbReference>
<accession>A0A2J6S7L5</accession>
<dbReference type="STRING" id="1149755.A0A2J6S7L5"/>
<name>A0A2J6S7L5_HYAVF</name>
<dbReference type="PANTHER" id="PTHR47178">
    <property type="entry name" value="MONOOXYGENASE, FAD-BINDING"/>
    <property type="match status" value="1"/>
</dbReference>
<dbReference type="OrthoDB" id="655030at2759"/>
<dbReference type="SUPFAM" id="SSF51905">
    <property type="entry name" value="FAD/NAD(P)-binding domain"/>
    <property type="match status" value="1"/>
</dbReference>
<sequence length="409" mass="45798">MSLPTPQLPILILGSGISGLLLARSFHQNSIPFRLFDRLPNRTSFSQGHRFRISSTAYTSLQTLLSPSPLHLSLLNQTSAQKAKFKPRYVSASLLDFSRGIEDREEGGARPIDRSWLLSLLSLGIEERVEWGKEFVSYSHLPTAKDGEEAIEVKFADGTTAVGCLVIGADGIKSLVRTQLQPERRMLDLQRWVMWGRVPLTASLREEIETSGNGDVMSWFMALDEERNVQCVVEPMIWSPTRLEAGEMLPQFKDYIYFAVATTPLGEKVPKSTDEKRSFLMGASKEWHPALRLLFKNANYEASACIPVLSSKPDIEVTTSASRKDWMITLVGDSAHGISPMGGAGAELAIFNATDLADTIAQKGVTRESIQGFEKRMEERAKQKIEYSFENGKKFWKGGEWYEYPEVHT</sequence>
<dbReference type="PANTHER" id="PTHR47178:SF5">
    <property type="entry name" value="FAD-BINDING DOMAIN-CONTAINING PROTEIN"/>
    <property type="match status" value="1"/>
</dbReference>
<keyword evidence="8" id="KW-1185">Reference proteome</keyword>
<dbReference type="GO" id="GO:0004497">
    <property type="term" value="F:monooxygenase activity"/>
    <property type="evidence" value="ECO:0007669"/>
    <property type="project" value="UniProtKB-KW"/>
</dbReference>
<evidence type="ECO:0000256" key="3">
    <source>
        <dbReference type="ARBA" id="ARBA00022827"/>
    </source>
</evidence>
<dbReference type="GO" id="GO:0071949">
    <property type="term" value="F:FAD binding"/>
    <property type="evidence" value="ECO:0007669"/>
    <property type="project" value="InterPro"/>
</dbReference>
<evidence type="ECO:0000313" key="7">
    <source>
        <dbReference type="EMBL" id="PMD46743.1"/>
    </source>
</evidence>
<keyword evidence="3" id="KW-0274">FAD</keyword>
<keyword evidence="5" id="KW-0503">Monooxygenase</keyword>
<evidence type="ECO:0000313" key="8">
    <source>
        <dbReference type="Proteomes" id="UP000235786"/>
    </source>
</evidence>
<reference evidence="7 8" key="1">
    <citation type="submission" date="2016-04" db="EMBL/GenBank/DDBJ databases">
        <title>A degradative enzymes factory behind the ericoid mycorrhizal symbiosis.</title>
        <authorList>
            <consortium name="DOE Joint Genome Institute"/>
            <person name="Martino E."/>
            <person name="Morin E."/>
            <person name="Grelet G."/>
            <person name="Kuo A."/>
            <person name="Kohler A."/>
            <person name="Daghino S."/>
            <person name="Barry K."/>
            <person name="Choi C."/>
            <person name="Cichocki N."/>
            <person name="Clum A."/>
            <person name="Copeland A."/>
            <person name="Hainaut M."/>
            <person name="Haridas S."/>
            <person name="Labutti K."/>
            <person name="Lindquist E."/>
            <person name="Lipzen A."/>
            <person name="Khouja H.-R."/>
            <person name="Murat C."/>
            <person name="Ohm R."/>
            <person name="Olson A."/>
            <person name="Spatafora J."/>
            <person name="Veneault-Fourrey C."/>
            <person name="Henrissat B."/>
            <person name="Grigoriev I."/>
            <person name="Martin F."/>
            <person name="Perotto S."/>
        </authorList>
    </citation>
    <scope>NUCLEOTIDE SEQUENCE [LARGE SCALE GENOMIC DNA]</scope>
    <source>
        <strain evidence="7 8">F</strain>
    </source>
</reference>
<dbReference type="Gene3D" id="3.50.50.60">
    <property type="entry name" value="FAD/NAD(P)-binding domain"/>
    <property type="match status" value="1"/>
</dbReference>
<dbReference type="InterPro" id="IPR002938">
    <property type="entry name" value="FAD-bd"/>
</dbReference>
<dbReference type="EMBL" id="KZ613939">
    <property type="protein sequence ID" value="PMD46743.1"/>
    <property type="molecule type" value="Genomic_DNA"/>
</dbReference>
<dbReference type="InterPro" id="IPR036188">
    <property type="entry name" value="FAD/NAD-bd_sf"/>
</dbReference>
<evidence type="ECO:0000259" key="6">
    <source>
        <dbReference type="Pfam" id="PF01494"/>
    </source>
</evidence>
<dbReference type="AlphaFoldDB" id="A0A2J6S7L5"/>
<gene>
    <name evidence="7" type="ORF">L207DRAFT_507638</name>
</gene>
<evidence type="ECO:0000256" key="1">
    <source>
        <dbReference type="ARBA" id="ARBA00001974"/>
    </source>
</evidence>
<protein>
    <submittedName>
        <fullName evidence="7">FAD/NAD(P)-binding domain-containing protein</fullName>
    </submittedName>
</protein>
<evidence type="ECO:0000256" key="5">
    <source>
        <dbReference type="ARBA" id="ARBA00023033"/>
    </source>
</evidence>
<evidence type="ECO:0000256" key="4">
    <source>
        <dbReference type="ARBA" id="ARBA00023002"/>
    </source>
</evidence>
<keyword evidence="4" id="KW-0560">Oxidoreductase</keyword>
<dbReference type="PRINTS" id="PR00420">
    <property type="entry name" value="RNGMNOXGNASE"/>
</dbReference>
<feature type="domain" description="FAD-binding" evidence="6">
    <location>
        <begin position="143"/>
        <end position="362"/>
    </location>
</feature>